<organism evidence="2 3">
    <name type="scientific">Bacillus pumilus</name>
    <name type="common">Bacillus mesentericus</name>
    <dbReference type="NCBI Taxonomy" id="1408"/>
    <lineage>
        <taxon>Bacteria</taxon>
        <taxon>Bacillati</taxon>
        <taxon>Bacillota</taxon>
        <taxon>Bacilli</taxon>
        <taxon>Bacillales</taxon>
        <taxon>Bacillaceae</taxon>
        <taxon>Bacillus</taxon>
    </lineage>
</organism>
<sequence length="124" mass="14001">MKPIYAYDENFKYIPGGDSEIPDDAEIPEGFTDQQPQEGLYIAKYNPKSKTWSESATQEYIDSLQIEQPPYDIDLLKQQNAVLTKQLSQLSKEAAAAKLREAQMAKQLAQLMTEIQELKGGEKS</sequence>
<dbReference type="AlphaFoldDB" id="A0A2A5ISQ0"/>
<gene>
    <name evidence="2" type="ORF">CEY02_13810</name>
</gene>
<comment type="caution">
    <text evidence="2">The sequence shown here is derived from an EMBL/GenBank/DDBJ whole genome shotgun (WGS) entry which is preliminary data.</text>
</comment>
<dbReference type="OrthoDB" id="2892630at2"/>
<protein>
    <recommendedName>
        <fullName evidence="4">Bacteriophage SP-beta YorD domain-containing protein</fullName>
    </recommendedName>
</protein>
<evidence type="ECO:0008006" key="4">
    <source>
        <dbReference type="Google" id="ProtNLM"/>
    </source>
</evidence>
<name>A0A2A5ISQ0_BACPU</name>
<feature type="coiled-coil region" evidence="1">
    <location>
        <begin position="73"/>
        <end position="100"/>
    </location>
</feature>
<evidence type="ECO:0000313" key="3">
    <source>
        <dbReference type="Proteomes" id="UP000228754"/>
    </source>
</evidence>
<reference evidence="2 3" key="1">
    <citation type="submission" date="2017-06" db="EMBL/GenBank/DDBJ databases">
        <title>Draft Genome Sequence of Bacillus sp Strain 36R Isolated from saline sediment at Atanasia, Sonora, Mexico.</title>
        <authorList>
            <person name="Sanchez Diaz R."/>
            <person name="Quiroz Macias M.E."/>
            <person name="Ibarra Gamez J.C."/>
            <person name="Enciso Ibarra J."/>
            <person name="Gomez Gil B."/>
            <person name="Galaviz Silva L."/>
        </authorList>
    </citation>
    <scope>NUCLEOTIDE SEQUENCE [LARGE SCALE GENOMIC DNA]</scope>
    <source>
        <strain evidence="2 3">36R_ATNSAL</strain>
    </source>
</reference>
<evidence type="ECO:0000313" key="2">
    <source>
        <dbReference type="EMBL" id="PCK20253.1"/>
    </source>
</evidence>
<dbReference type="EMBL" id="NKHG01000100">
    <property type="protein sequence ID" value="PCK20253.1"/>
    <property type="molecule type" value="Genomic_DNA"/>
</dbReference>
<keyword evidence="1" id="KW-0175">Coiled coil</keyword>
<dbReference type="Proteomes" id="UP000228754">
    <property type="component" value="Unassembled WGS sequence"/>
</dbReference>
<evidence type="ECO:0000256" key="1">
    <source>
        <dbReference type="SAM" id="Coils"/>
    </source>
</evidence>
<proteinExistence type="predicted"/>
<accession>A0A2A5ISQ0</accession>